<organism evidence="2 3">
    <name type="scientific">Strigomonas culicis</name>
    <dbReference type="NCBI Taxonomy" id="28005"/>
    <lineage>
        <taxon>Eukaryota</taxon>
        <taxon>Discoba</taxon>
        <taxon>Euglenozoa</taxon>
        <taxon>Kinetoplastea</taxon>
        <taxon>Metakinetoplastina</taxon>
        <taxon>Trypanosomatida</taxon>
        <taxon>Trypanosomatidae</taxon>
        <taxon>Strigomonadinae</taxon>
        <taxon>Strigomonas</taxon>
    </lineage>
</organism>
<keyword evidence="1" id="KW-0472">Membrane</keyword>
<feature type="transmembrane region" description="Helical" evidence="1">
    <location>
        <begin position="332"/>
        <end position="357"/>
    </location>
</feature>
<dbReference type="Proteomes" id="UP000015354">
    <property type="component" value="Unassembled WGS sequence"/>
</dbReference>
<evidence type="ECO:0000313" key="2">
    <source>
        <dbReference type="EMBL" id="EPY18319.1"/>
    </source>
</evidence>
<evidence type="ECO:0000313" key="3">
    <source>
        <dbReference type="Proteomes" id="UP000015354"/>
    </source>
</evidence>
<evidence type="ECO:0000256" key="1">
    <source>
        <dbReference type="SAM" id="Phobius"/>
    </source>
</evidence>
<feature type="transmembrane region" description="Helical" evidence="1">
    <location>
        <begin position="279"/>
        <end position="304"/>
    </location>
</feature>
<protein>
    <recommendedName>
        <fullName evidence="4">Transmembrane protein</fullName>
    </recommendedName>
</protein>
<sequence>MVPLLLPFPSLFRTQSAFPAMSVLTSTTTCEAYRRPSAEPPYDPSEYDGVAPDRLTVVPKLVYVLFYRYLTLASYAAFLVLLCLALFGAVPAARANRTTAVMWLLWLVGNLVRRSSTLVGMPGRHTYRQTPVTVLRQLPRTLRGGVYVGGVLCELVLLPLPLYVFHFCRVPVVSFLGLLFYPPRAAHTVAALAALLFVLPLVGLAALGVLVLFVCVVDACDPYWWTSKEFGRLLKASCGLGVLLLVPTCTTLTSSFPCDGDAMRFAPTQRCMSVPHRLLMAYSAAVLCVYTAVLEMGLGCAWALGDGEAASYKEEPRISCTFLNWKLWMRSAALFLVIYDCSVVAALGAVVVLLMPISNVKSVSTVERISHLWTAGCFGLCGLFSLYNSAVPWIILLVVHLLFSLCVCACALLKVPFLGRRFNVLQTTDCENVIVESIMDL</sequence>
<accession>S9TNM2</accession>
<evidence type="ECO:0008006" key="4">
    <source>
        <dbReference type="Google" id="ProtNLM"/>
    </source>
</evidence>
<feature type="transmembrane region" description="Helical" evidence="1">
    <location>
        <begin position="233"/>
        <end position="258"/>
    </location>
</feature>
<dbReference type="AlphaFoldDB" id="S9TNM2"/>
<comment type="caution">
    <text evidence="2">The sequence shown here is derived from an EMBL/GenBank/DDBJ whole genome shotgun (WGS) entry which is preliminary data.</text>
</comment>
<feature type="transmembrane region" description="Helical" evidence="1">
    <location>
        <begin position="66"/>
        <end position="88"/>
    </location>
</feature>
<reference evidence="2 3" key="1">
    <citation type="journal article" date="2013" name="PLoS ONE">
        <title>Predicting the Proteins of Angomonas deanei, Strigomonas culicis and Their Respective Endosymbionts Reveals New Aspects of the Trypanosomatidae Family.</title>
        <authorList>
            <person name="Motta M.C."/>
            <person name="Martins A.C."/>
            <person name="de Souza S.S."/>
            <person name="Catta-Preta C.M."/>
            <person name="Silva R."/>
            <person name="Klein C.C."/>
            <person name="de Almeida L.G."/>
            <person name="de Lima Cunha O."/>
            <person name="Ciapina L.P."/>
            <person name="Brocchi M."/>
            <person name="Colabardini A.C."/>
            <person name="de Araujo Lima B."/>
            <person name="Machado C.R."/>
            <person name="de Almeida Soares C.M."/>
            <person name="Probst C.M."/>
            <person name="de Menezes C.B."/>
            <person name="Thompson C.E."/>
            <person name="Bartholomeu D.C."/>
            <person name="Gradia D.F."/>
            <person name="Pavoni D.P."/>
            <person name="Grisard E.C."/>
            <person name="Fantinatti-Garboggini F."/>
            <person name="Marchini F.K."/>
            <person name="Rodrigues-Luiz G.F."/>
            <person name="Wagner G."/>
            <person name="Goldman G.H."/>
            <person name="Fietto J.L."/>
            <person name="Elias M.C."/>
            <person name="Goldman M.H."/>
            <person name="Sagot M.F."/>
            <person name="Pereira M."/>
            <person name="Stoco P.H."/>
            <person name="de Mendonca-Neto R.P."/>
            <person name="Teixeira S.M."/>
            <person name="Maciel T.E."/>
            <person name="de Oliveira Mendes T.A."/>
            <person name="Urmenyi T.P."/>
            <person name="de Souza W."/>
            <person name="Schenkman S."/>
            <person name="de Vasconcelos A.T."/>
        </authorList>
    </citation>
    <scope>NUCLEOTIDE SEQUENCE [LARGE SCALE GENOMIC DNA]</scope>
</reference>
<keyword evidence="1" id="KW-1133">Transmembrane helix</keyword>
<name>S9TNM2_9TRYP</name>
<proteinExistence type="predicted"/>
<feature type="transmembrane region" description="Helical" evidence="1">
    <location>
        <begin position="369"/>
        <end position="387"/>
    </location>
</feature>
<feature type="transmembrane region" description="Helical" evidence="1">
    <location>
        <begin position="188"/>
        <end position="213"/>
    </location>
</feature>
<keyword evidence="1" id="KW-0812">Transmembrane</keyword>
<dbReference type="EMBL" id="ATMH01009989">
    <property type="protein sequence ID" value="EPY18319.1"/>
    <property type="molecule type" value="Genomic_DNA"/>
</dbReference>
<keyword evidence="3" id="KW-1185">Reference proteome</keyword>
<gene>
    <name evidence="2" type="ORF">STCU_10056</name>
</gene>
<feature type="transmembrane region" description="Helical" evidence="1">
    <location>
        <begin position="393"/>
        <end position="413"/>
    </location>
</feature>